<evidence type="ECO:0000259" key="7">
    <source>
        <dbReference type="Pfam" id="PF01029"/>
    </source>
</evidence>
<name>A0ABR5TPF5_9BACL</name>
<evidence type="ECO:0000256" key="3">
    <source>
        <dbReference type="ARBA" id="ARBA00022884"/>
    </source>
</evidence>
<evidence type="ECO:0000313" key="8">
    <source>
        <dbReference type="EMBL" id="KXB58047.1"/>
    </source>
</evidence>
<dbReference type="InterPro" id="IPR035926">
    <property type="entry name" value="NusB-like_sf"/>
</dbReference>
<keyword evidence="4 6" id="KW-0805">Transcription regulation</keyword>
<comment type="caution">
    <text evidence="8">The sequence shown here is derived from an EMBL/GenBank/DDBJ whole genome shotgun (WGS) entry which is preliminary data.</text>
</comment>
<keyword evidence="9" id="KW-1185">Reference proteome</keyword>
<dbReference type="HAMAP" id="MF_00073">
    <property type="entry name" value="NusB"/>
    <property type="match status" value="1"/>
</dbReference>
<evidence type="ECO:0000313" key="9">
    <source>
        <dbReference type="Proteomes" id="UP000070467"/>
    </source>
</evidence>
<dbReference type="PANTHER" id="PTHR11078">
    <property type="entry name" value="N UTILIZATION SUBSTANCE PROTEIN B-RELATED"/>
    <property type="match status" value="1"/>
</dbReference>
<comment type="function">
    <text evidence="6">Involved in transcription antitermination. Required for transcription of ribosomal RNA (rRNA) genes. Binds specifically to the boxA antiterminator sequence of the ribosomal RNA (rrn) operons.</text>
</comment>
<keyword evidence="5 6" id="KW-0804">Transcription</keyword>
<dbReference type="NCBIfam" id="TIGR01951">
    <property type="entry name" value="nusB"/>
    <property type="match status" value="1"/>
</dbReference>
<dbReference type="InterPro" id="IPR006027">
    <property type="entry name" value="NusB_RsmB_TIM44"/>
</dbReference>
<reference evidence="8 9" key="1">
    <citation type="submission" date="2016-01" db="EMBL/GenBank/DDBJ databases">
        <authorList>
            <person name="Mitreva M."/>
            <person name="Pepin K.H."/>
            <person name="Mihindukulasuriya K.A."/>
            <person name="Fulton R."/>
            <person name="Fronick C."/>
            <person name="O'Laughlin M."/>
            <person name="Miner T."/>
            <person name="Herter B."/>
            <person name="Rosa B.A."/>
            <person name="Cordes M."/>
            <person name="Tomlinson C."/>
            <person name="Wollam A."/>
            <person name="Palsikar V.B."/>
            <person name="Mardis E.R."/>
            <person name="Wilson R.K."/>
        </authorList>
    </citation>
    <scope>NUCLEOTIDE SEQUENCE [LARGE SCALE GENOMIC DNA]</scope>
    <source>
        <strain evidence="8 9">KA00071</strain>
    </source>
</reference>
<dbReference type="Proteomes" id="UP000070467">
    <property type="component" value="Unassembled WGS sequence"/>
</dbReference>
<keyword evidence="3 6" id="KW-0694">RNA-binding</keyword>
<comment type="similarity">
    <text evidence="1 6">Belongs to the NusB family.</text>
</comment>
<dbReference type="SUPFAM" id="SSF48013">
    <property type="entry name" value="NusB-like"/>
    <property type="match status" value="1"/>
</dbReference>
<dbReference type="PANTHER" id="PTHR11078:SF3">
    <property type="entry name" value="ANTITERMINATION NUSB DOMAIN-CONTAINING PROTEIN"/>
    <property type="match status" value="1"/>
</dbReference>
<evidence type="ECO:0000256" key="2">
    <source>
        <dbReference type="ARBA" id="ARBA00022814"/>
    </source>
</evidence>
<dbReference type="RefSeq" id="WP_066130102.1">
    <property type="nucleotide sequence ID" value="NZ_KQ959874.1"/>
</dbReference>
<dbReference type="InterPro" id="IPR011605">
    <property type="entry name" value="NusB_fam"/>
</dbReference>
<dbReference type="EMBL" id="LSDB01000023">
    <property type="protein sequence ID" value="KXB58047.1"/>
    <property type="molecule type" value="Genomic_DNA"/>
</dbReference>
<evidence type="ECO:0000256" key="5">
    <source>
        <dbReference type="ARBA" id="ARBA00023163"/>
    </source>
</evidence>
<keyword evidence="2 6" id="KW-0889">Transcription antitermination</keyword>
<accession>A0ABR5TPF5</accession>
<evidence type="ECO:0000256" key="4">
    <source>
        <dbReference type="ARBA" id="ARBA00023015"/>
    </source>
</evidence>
<sequence>MKNKSEIREKVFKILFQLENKDLYLNDLSELDNDIFSDDIIIETLKDIKNNLKEVDLIINKNLREWTLSRLSKMDRQILRIATYEILFTDIPYKVSINEALEISKKYSEKDDSYKFINGVLRGVLQNT</sequence>
<evidence type="ECO:0000256" key="6">
    <source>
        <dbReference type="HAMAP-Rule" id="MF_00073"/>
    </source>
</evidence>
<evidence type="ECO:0000256" key="1">
    <source>
        <dbReference type="ARBA" id="ARBA00005952"/>
    </source>
</evidence>
<dbReference type="Pfam" id="PF01029">
    <property type="entry name" value="NusB"/>
    <property type="match status" value="1"/>
</dbReference>
<gene>
    <name evidence="6" type="primary">nusB</name>
    <name evidence="8" type="ORF">HMPREF1871_00713</name>
</gene>
<organism evidence="8 9">
    <name type="scientific">Gemelliphila asaccharolytica</name>
    <dbReference type="NCBI Taxonomy" id="502393"/>
    <lineage>
        <taxon>Bacteria</taxon>
        <taxon>Bacillati</taxon>
        <taxon>Bacillota</taxon>
        <taxon>Bacilli</taxon>
        <taxon>Bacillales</taxon>
        <taxon>Gemellaceae</taxon>
        <taxon>Gemelliphila</taxon>
    </lineage>
</organism>
<protein>
    <recommendedName>
        <fullName evidence="6">Transcription antitermination protein NusB</fullName>
    </recommendedName>
    <alternativeName>
        <fullName evidence="6">Antitermination factor NusB</fullName>
    </alternativeName>
</protein>
<feature type="domain" description="NusB/RsmB/TIM44" evidence="7">
    <location>
        <begin position="6"/>
        <end position="125"/>
    </location>
</feature>
<dbReference type="Gene3D" id="1.10.940.10">
    <property type="entry name" value="NusB-like"/>
    <property type="match status" value="1"/>
</dbReference>
<proteinExistence type="inferred from homology"/>